<evidence type="ECO:0000313" key="2">
    <source>
        <dbReference type="Proteomes" id="UP000886501"/>
    </source>
</evidence>
<proteinExistence type="predicted"/>
<organism evidence="1 2">
    <name type="scientific">Thelephora ganbajun</name>
    <name type="common">Ganba fungus</name>
    <dbReference type="NCBI Taxonomy" id="370292"/>
    <lineage>
        <taxon>Eukaryota</taxon>
        <taxon>Fungi</taxon>
        <taxon>Dikarya</taxon>
        <taxon>Basidiomycota</taxon>
        <taxon>Agaricomycotina</taxon>
        <taxon>Agaricomycetes</taxon>
        <taxon>Thelephorales</taxon>
        <taxon>Thelephoraceae</taxon>
        <taxon>Thelephora</taxon>
    </lineage>
</organism>
<sequence length="382" mass="43378">MSSALARYEAFLVNNVSVISSLESSLRSVTWLLPGRFKDAELASEALAALLNTASLYHDTLLNRVMQSDPKYKPLIPSSPHSRYTRAWAKKDSRYKWFARTLEVLRYLELLIEMGLRRKTSNRTRWRVVILIECVKAILRFALLRITRRPLVGPPVPERDFDIASLPPPSNSSSPTLAPSSPSSSPPQTPDHLKNNHVPLQPHHLLVPPPPPITAVSPVDDFLLPKALSTSSVKAPFALVKSLSSPRDWLVESLYILRPLIYAIMLSHDQETNNPLVTSIALEMISRNLRRKVSVPSSLERSEYTRRDRDILWYLFRGAIWRSFTRPKLDVVADRVANIPLLGIASAFLKDWMPLIDEYYYCTSDLILLRRISDEKFADTSS</sequence>
<name>A0ACB6ZQL1_THEGA</name>
<dbReference type="Proteomes" id="UP000886501">
    <property type="component" value="Unassembled WGS sequence"/>
</dbReference>
<evidence type="ECO:0000313" key="1">
    <source>
        <dbReference type="EMBL" id="KAF9651882.1"/>
    </source>
</evidence>
<reference evidence="1" key="2">
    <citation type="journal article" date="2020" name="Nat. Commun.">
        <title>Large-scale genome sequencing of mycorrhizal fungi provides insights into the early evolution of symbiotic traits.</title>
        <authorList>
            <person name="Miyauchi S."/>
            <person name="Kiss E."/>
            <person name="Kuo A."/>
            <person name="Drula E."/>
            <person name="Kohler A."/>
            <person name="Sanchez-Garcia M."/>
            <person name="Morin E."/>
            <person name="Andreopoulos B."/>
            <person name="Barry K.W."/>
            <person name="Bonito G."/>
            <person name="Buee M."/>
            <person name="Carver A."/>
            <person name="Chen C."/>
            <person name="Cichocki N."/>
            <person name="Clum A."/>
            <person name="Culley D."/>
            <person name="Crous P.W."/>
            <person name="Fauchery L."/>
            <person name="Girlanda M."/>
            <person name="Hayes R.D."/>
            <person name="Keri Z."/>
            <person name="LaButti K."/>
            <person name="Lipzen A."/>
            <person name="Lombard V."/>
            <person name="Magnuson J."/>
            <person name="Maillard F."/>
            <person name="Murat C."/>
            <person name="Nolan M."/>
            <person name="Ohm R.A."/>
            <person name="Pangilinan J."/>
            <person name="Pereira M.F."/>
            <person name="Perotto S."/>
            <person name="Peter M."/>
            <person name="Pfister S."/>
            <person name="Riley R."/>
            <person name="Sitrit Y."/>
            <person name="Stielow J.B."/>
            <person name="Szollosi G."/>
            <person name="Zifcakova L."/>
            <person name="Stursova M."/>
            <person name="Spatafora J.W."/>
            <person name="Tedersoo L."/>
            <person name="Vaario L.M."/>
            <person name="Yamada A."/>
            <person name="Yan M."/>
            <person name="Wang P."/>
            <person name="Xu J."/>
            <person name="Bruns T."/>
            <person name="Baldrian P."/>
            <person name="Vilgalys R."/>
            <person name="Dunand C."/>
            <person name="Henrissat B."/>
            <person name="Grigoriev I.V."/>
            <person name="Hibbett D."/>
            <person name="Nagy L.G."/>
            <person name="Martin F.M."/>
        </authorList>
    </citation>
    <scope>NUCLEOTIDE SEQUENCE</scope>
    <source>
        <strain evidence="1">P2</strain>
    </source>
</reference>
<protein>
    <submittedName>
        <fullName evidence="1">Peroxisomal membrane protein PEX16</fullName>
    </submittedName>
</protein>
<keyword evidence="2" id="KW-1185">Reference proteome</keyword>
<dbReference type="EMBL" id="MU117972">
    <property type="protein sequence ID" value="KAF9651882.1"/>
    <property type="molecule type" value="Genomic_DNA"/>
</dbReference>
<reference evidence="1" key="1">
    <citation type="submission" date="2019-10" db="EMBL/GenBank/DDBJ databases">
        <authorList>
            <consortium name="DOE Joint Genome Institute"/>
            <person name="Kuo A."/>
            <person name="Miyauchi S."/>
            <person name="Kiss E."/>
            <person name="Drula E."/>
            <person name="Kohler A."/>
            <person name="Sanchez-Garcia M."/>
            <person name="Andreopoulos B."/>
            <person name="Barry K.W."/>
            <person name="Bonito G."/>
            <person name="Buee M."/>
            <person name="Carver A."/>
            <person name="Chen C."/>
            <person name="Cichocki N."/>
            <person name="Clum A."/>
            <person name="Culley D."/>
            <person name="Crous P.W."/>
            <person name="Fauchery L."/>
            <person name="Girlanda M."/>
            <person name="Hayes R."/>
            <person name="Keri Z."/>
            <person name="Labutti K."/>
            <person name="Lipzen A."/>
            <person name="Lombard V."/>
            <person name="Magnuson J."/>
            <person name="Maillard F."/>
            <person name="Morin E."/>
            <person name="Murat C."/>
            <person name="Nolan M."/>
            <person name="Ohm R."/>
            <person name="Pangilinan J."/>
            <person name="Pereira M."/>
            <person name="Perotto S."/>
            <person name="Peter M."/>
            <person name="Riley R."/>
            <person name="Sitrit Y."/>
            <person name="Stielow B."/>
            <person name="Szollosi G."/>
            <person name="Zifcakova L."/>
            <person name="Stursova M."/>
            <person name="Spatafora J.W."/>
            <person name="Tedersoo L."/>
            <person name="Vaario L.-M."/>
            <person name="Yamada A."/>
            <person name="Yan M."/>
            <person name="Wang P."/>
            <person name="Xu J."/>
            <person name="Bruns T."/>
            <person name="Baldrian P."/>
            <person name="Vilgalys R."/>
            <person name="Henrissat B."/>
            <person name="Grigoriev I.V."/>
            <person name="Hibbett D."/>
            <person name="Nagy L.G."/>
            <person name="Martin F.M."/>
        </authorList>
    </citation>
    <scope>NUCLEOTIDE SEQUENCE</scope>
    <source>
        <strain evidence="1">P2</strain>
    </source>
</reference>
<gene>
    <name evidence="1" type="ORF">BDM02DRAFT_3162290</name>
</gene>
<accession>A0ACB6ZQL1</accession>
<comment type="caution">
    <text evidence="1">The sequence shown here is derived from an EMBL/GenBank/DDBJ whole genome shotgun (WGS) entry which is preliminary data.</text>
</comment>